<comment type="caution">
    <text evidence="1">The sequence shown here is derived from an EMBL/GenBank/DDBJ whole genome shotgun (WGS) entry which is preliminary data.</text>
</comment>
<gene>
    <name evidence="1" type="ORF">CCMSSC00406_0001718</name>
</gene>
<evidence type="ECO:0000313" key="1">
    <source>
        <dbReference type="EMBL" id="KAG9219308.1"/>
    </source>
</evidence>
<accession>A0ACB7IMC0</accession>
<organism evidence="1 2">
    <name type="scientific">Pleurotus cornucopiae</name>
    <name type="common">Cornucopia mushroom</name>
    <dbReference type="NCBI Taxonomy" id="5321"/>
    <lineage>
        <taxon>Eukaryota</taxon>
        <taxon>Fungi</taxon>
        <taxon>Dikarya</taxon>
        <taxon>Basidiomycota</taxon>
        <taxon>Agaricomycotina</taxon>
        <taxon>Agaricomycetes</taxon>
        <taxon>Agaricomycetidae</taxon>
        <taxon>Agaricales</taxon>
        <taxon>Pleurotineae</taxon>
        <taxon>Pleurotaceae</taxon>
        <taxon>Pleurotus</taxon>
    </lineage>
</organism>
<protein>
    <submittedName>
        <fullName evidence="1">Uncharacterized protein</fullName>
    </submittedName>
</protein>
<reference evidence="1 2" key="1">
    <citation type="journal article" date="2021" name="Appl. Environ. Microbiol.">
        <title>Genetic linkage and physical mapping for an oyster mushroom Pleurotus cornucopiae and QTL analysis for the trait cap color.</title>
        <authorList>
            <person name="Zhang Y."/>
            <person name="Gao W."/>
            <person name="Sonnenberg A."/>
            <person name="Chen Q."/>
            <person name="Zhang J."/>
            <person name="Huang C."/>
        </authorList>
    </citation>
    <scope>NUCLEOTIDE SEQUENCE [LARGE SCALE GENOMIC DNA]</scope>
    <source>
        <strain evidence="1">CCMSSC00406</strain>
    </source>
</reference>
<dbReference type="EMBL" id="WQMT02000009">
    <property type="protein sequence ID" value="KAG9219308.1"/>
    <property type="molecule type" value="Genomic_DNA"/>
</dbReference>
<keyword evidence="2" id="KW-1185">Reference proteome</keyword>
<evidence type="ECO:0000313" key="2">
    <source>
        <dbReference type="Proteomes" id="UP000824881"/>
    </source>
</evidence>
<dbReference type="Proteomes" id="UP000824881">
    <property type="component" value="Unassembled WGS sequence"/>
</dbReference>
<sequence>MRLPPELVLHLLPEMCTRDIKNLSLTCKPWHELCLPFIFREITIREHRHLLEWEKLVSSDPPSRLCRFVRRMVLERNQLNNLTDVDDVHMLRTVTRGLTKLSELIAWNLTSAIFPSILAPPSAITNLHVVGLVGISLLFLQALHTCANTLRCLTLRGVSFFIVGWPSVHNSHPSQIRMNALEELAIIDSSTEFTSQHILFPSLKILFCDDSKFIGLRGCIPLELNTLVVTRSPYESMSATNPFSVDNVCFSCNELRDANLASVEQELNKYTTPSKIKHLEVLRRPPNYDNDVDVLRSFEDTILGLHQHGSLQRLTITSDYDNRSSGDSKMRAALSTRTSDKFPRLRDLGLLDVRVGQPSLLYPRCSEDDSEYRFDRSGFFSNPARAPRSSCRPNAAL</sequence>
<name>A0ACB7IMC0_PLECO</name>
<proteinExistence type="predicted"/>